<feature type="transmembrane region" description="Helical" evidence="7">
    <location>
        <begin position="188"/>
        <end position="210"/>
    </location>
</feature>
<comment type="subcellular location">
    <subcellularLocation>
        <location evidence="1 7">Cell membrane</location>
        <topology evidence="1 7">Multi-pass membrane protein</topology>
    </subcellularLocation>
</comment>
<comment type="similarity">
    <text evidence="7">Belongs to the binding-protein-dependent transport system permease family.</text>
</comment>
<evidence type="ECO:0000256" key="3">
    <source>
        <dbReference type="ARBA" id="ARBA00022475"/>
    </source>
</evidence>
<dbReference type="InterPro" id="IPR050809">
    <property type="entry name" value="UgpAE/MalFG_permease"/>
</dbReference>
<evidence type="ECO:0000256" key="8">
    <source>
        <dbReference type="SAM" id="MobiDB-lite"/>
    </source>
</evidence>
<feature type="region of interest" description="Disordered" evidence="8">
    <location>
        <begin position="1"/>
        <end position="29"/>
    </location>
</feature>
<evidence type="ECO:0000256" key="5">
    <source>
        <dbReference type="ARBA" id="ARBA00022989"/>
    </source>
</evidence>
<evidence type="ECO:0000256" key="6">
    <source>
        <dbReference type="ARBA" id="ARBA00023136"/>
    </source>
</evidence>
<dbReference type="GO" id="GO:0005886">
    <property type="term" value="C:plasma membrane"/>
    <property type="evidence" value="ECO:0007669"/>
    <property type="project" value="UniProtKB-SubCell"/>
</dbReference>
<dbReference type="PANTHER" id="PTHR43227">
    <property type="entry name" value="BLL4140 PROTEIN"/>
    <property type="match status" value="1"/>
</dbReference>
<sequence>MSSKQVTTVVPDRQTLSSGTGVPDHTAGRKEGRRRLELVAFLGPALGFYLAFMMVPLLGTFLLSFTDWPGFSLEQIDWVGLDNFRELAGDDVFWSALRHNIMLLVGAIVLNTGLALVLALALDQHLRGSSFFRGVFLMPTVISLVVVALVFGLGLSPSLGFINPAFEALGLGRFAGEWLGDPDRVLPMILLLDTWSSFGLYMFLLIARLIAIPKDLKEAAAIDGAGELRTIWYVILPLLRSTITMVMLLIAINSLKMFELVYVMTSGGPNHASEVIATWGYFQGFTATRVGYGSATLVVLLVLTFILATIYVRKFRMQDDL</sequence>
<dbReference type="Pfam" id="PF00528">
    <property type="entry name" value="BPD_transp_1"/>
    <property type="match status" value="1"/>
</dbReference>
<evidence type="ECO:0000256" key="7">
    <source>
        <dbReference type="RuleBase" id="RU363032"/>
    </source>
</evidence>
<evidence type="ECO:0000256" key="1">
    <source>
        <dbReference type="ARBA" id="ARBA00004651"/>
    </source>
</evidence>
<dbReference type="PROSITE" id="PS50928">
    <property type="entry name" value="ABC_TM1"/>
    <property type="match status" value="1"/>
</dbReference>
<feature type="transmembrane region" description="Helical" evidence="7">
    <location>
        <begin position="290"/>
        <end position="312"/>
    </location>
</feature>
<feature type="transmembrane region" description="Helical" evidence="7">
    <location>
        <begin position="101"/>
        <end position="122"/>
    </location>
</feature>
<accession>A0A6J4LY64</accession>
<feature type="transmembrane region" description="Helical" evidence="7">
    <location>
        <begin position="38"/>
        <end position="63"/>
    </location>
</feature>
<feature type="domain" description="ABC transmembrane type-1" evidence="9">
    <location>
        <begin position="97"/>
        <end position="311"/>
    </location>
</feature>
<organism evidence="10">
    <name type="scientific">uncultured Nocardioidaceae bacterium</name>
    <dbReference type="NCBI Taxonomy" id="253824"/>
    <lineage>
        <taxon>Bacteria</taxon>
        <taxon>Bacillati</taxon>
        <taxon>Actinomycetota</taxon>
        <taxon>Actinomycetes</taxon>
        <taxon>Propionibacteriales</taxon>
        <taxon>Nocardioidaceae</taxon>
        <taxon>environmental samples</taxon>
    </lineage>
</organism>
<gene>
    <name evidence="10" type="ORF">AVDCRST_MAG46-2167</name>
</gene>
<name>A0A6J4LY64_9ACTN</name>
<dbReference type="Gene3D" id="1.10.3720.10">
    <property type="entry name" value="MetI-like"/>
    <property type="match status" value="1"/>
</dbReference>
<dbReference type="SUPFAM" id="SSF161098">
    <property type="entry name" value="MetI-like"/>
    <property type="match status" value="1"/>
</dbReference>
<evidence type="ECO:0000259" key="9">
    <source>
        <dbReference type="PROSITE" id="PS50928"/>
    </source>
</evidence>
<dbReference type="InterPro" id="IPR000515">
    <property type="entry name" value="MetI-like"/>
</dbReference>
<dbReference type="GO" id="GO:0055085">
    <property type="term" value="P:transmembrane transport"/>
    <property type="evidence" value="ECO:0007669"/>
    <property type="project" value="InterPro"/>
</dbReference>
<dbReference type="InterPro" id="IPR035906">
    <property type="entry name" value="MetI-like_sf"/>
</dbReference>
<keyword evidence="3" id="KW-1003">Cell membrane</keyword>
<keyword evidence="6 7" id="KW-0472">Membrane</keyword>
<dbReference type="CDD" id="cd06261">
    <property type="entry name" value="TM_PBP2"/>
    <property type="match status" value="1"/>
</dbReference>
<evidence type="ECO:0000256" key="2">
    <source>
        <dbReference type="ARBA" id="ARBA00022448"/>
    </source>
</evidence>
<proteinExistence type="inferred from homology"/>
<evidence type="ECO:0000256" key="4">
    <source>
        <dbReference type="ARBA" id="ARBA00022692"/>
    </source>
</evidence>
<feature type="transmembrane region" description="Helical" evidence="7">
    <location>
        <begin position="231"/>
        <end position="252"/>
    </location>
</feature>
<keyword evidence="4 7" id="KW-0812">Transmembrane</keyword>
<dbReference type="EMBL" id="CADCUD010000149">
    <property type="protein sequence ID" value="CAA9344046.1"/>
    <property type="molecule type" value="Genomic_DNA"/>
</dbReference>
<feature type="compositionally biased region" description="Polar residues" evidence="8">
    <location>
        <begin position="1"/>
        <end position="20"/>
    </location>
</feature>
<keyword evidence="5 7" id="KW-1133">Transmembrane helix</keyword>
<protein>
    <submittedName>
        <fullName evidence="10">N-Acetyl-D-glucosamine ABC transport system, permease protein 1</fullName>
    </submittedName>
</protein>
<keyword evidence="2 7" id="KW-0813">Transport</keyword>
<dbReference type="PANTHER" id="PTHR43227:SF8">
    <property type="entry name" value="DIACETYLCHITOBIOSE UPTAKE SYSTEM PERMEASE PROTEIN DASB"/>
    <property type="match status" value="1"/>
</dbReference>
<reference evidence="10" key="1">
    <citation type="submission" date="2020-02" db="EMBL/GenBank/DDBJ databases">
        <authorList>
            <person name="Meier V. D."/>
        </authorList>
    </citation>
    <scope>NUCLEOTIDE SEQUENCE</scope>
    <source>
        <strain evidence="10">AVDCRST_MAG46</strain>
    </source>
</reference>
<evidence type="ECO:0000313" key="10">
    <source>
        <dbReference type="EMBL" id="CAA9344046.1"/>
    </source>
</evidence>
<feature type="transmembrane region" description="Helical" evidence="7">
    <location>
        <begin position="134"/>
        <end position="155"/>
    </location>
</feature>
<dbReference type="AlphaFoldDB" id="A0A6J4LY64"/>